<organism evidence="6 7">
    <name type="scientific">Parabacteroides chartae</name>
    <dbReference type="NCBI Taxonomy" id="1037355"/>
    <lineage>
        <taxon>Bacteria</taxon>
        <taxon>Pseudomonadati</taxon>
        <taxon>Bacteroidota</taxon>
        <taxon>Bacteroidia</taxon>
        <taxon>Bacteroidales</taxon>
        <taxon>Tannerellaceae</taxon>
        <taxon>Parabacteroides</taxon>
    </lineage>
</organism>
<dbReference type="InterPro" id="IPR002130">
    <property type="entry name" value="Cyclophilin-type_PPIase_dom"/>
</dbReference>
<keyword evidence="3 4" id="KW-0413">Isomerase</keyword>
<dbReference type="Gene3D" id="2.40.100.10">
    <property type="entry name" value="Cyclophilin-like"/>
    <property type="match status" value="2"/>
</dbReference>
<gene>
    <name evidence="6" type="ORF">SAMN05660349_00179</name>
</gene>
<proteinExistence type="inferred from homology"/>
<dbReference type="GO" id="GO:0006457">
    <property type="term" value="P:protein folding"/>
    <property type="evidence" value="ECO:0007669"/>
    <property type="project" value="InterPro"/>
</dbReference>
<comment type="function">
    <text evidence="4">PPIases accelerate the folding of proteins. It catalyzes the cis-trans isomerization of proline imidic peptide bonds in oligopeptides.</text>
</comment>
<protein>
    <recommendedName>
        <fullName evidence="4">Peptidyl-prolyl cis-trans isomerase</fullName>
        <shortName evidence="4">PPIase</shortName>
        <ecNumber evidence="4">5.2.1.8</ecNumber>
    </recommendedName>
</protein>
<dbReference type="RefSeq" id="WP_079681944.1">
    <property type="nucleotide sequence ID" value="NZ_FUYQ01000001.1"/>
</dbReference>
<name>A0A1T4ZVJ4_9BACT</name>
<dbReference type="InterPro" id="IPR029000">
    <property type="entry name" value="Cyclophilin-like_dom_sf"/>
</dbReference>
<dbReference type="EC" id="5.2.1.8" evidence="4"/>
<sequence length="254" mass="28928">MEQKTTETQVRMQTNLGTITLKLYNETPLHRDNFIKLVKDGQYEGLLFHRVINEFMIQGGDVTSKNAPLSKQLGAGDLGYTVPAEFVYPRYFHKRGALCAARTGDDSNPEKASSASQFYIVTGKVYSEGEIKQLEKQKESRLKQAIFNRLQNENKTTIMQYYKSGDKDSLAIMRDTLIGKTEIETEKRKEETKLTAQQREAYTTVGGVPFLDNEYTVYGEVTEGIEIVDKIQKVKTNSSDRPLENIVIEFMQII</sequence>
<evidence type="ECO:0000256" key="3">
    <source>
        <dbReference type="ARBA" id="ARBA00023235"/>
    </source>
</evidence>
<dbReference type="PANTHER" id="PTHR45625:SF4">
    <property type="entry name" value="PEPTIDYLPROLYL ISOMERASE DOMAIN AND WD REPEAT-CONTAINING PROTEIN 1"/>
    <property type="match status" value="1"/>
</dbReference>
<dbReference type="PROSITE" id="PS50072">
    <property type="entry name" value="CSA_PPIASE_2"/>
    <property type="match status" value="1"/>
</dbReference>
<comment type="catalytic activity">
    <reaction evidence="4">
        <text>[protein]-peptidylproline (omega=180) = [protein]-peptidylproline (omega=0)</text>
        <dbReference type="Rhea" id="RHEA:16237"/>
        <dbReference type="Rhea" id="RHEA-COMP:10747"/>
        <dbReference type="Rhea" id="RHEA-COMP:10748"/>
        <dbReference type="ChEBI" id="CHEBI:83833"/>
        <dbReference type="ChEBI" id="CHEBI:83834"/>
        <dbReference type="EC" id="5.2.1.8"/>
    </reaction>
</comment>
<evidence type="ECO:0000256" key="2">
    <source>
        <dbReference type="ARBA" id="ARBA00023110"/>
    </source>
</evidence>
<dbReference type="Proteomes" id="UP000190852">
    <property type="component" value="Unassembled WGS sequence"/>
</dbReference>
<dbReference type="EMBL" id="FUYQ01000001">
    <property type="protein sequence ID" value="SKB26752.1"/>
    <property type="molecule type" value="Genomic_DNA"/>
</dbReference>
<dbReference type="PROSITE" id="PS00170">
    <property type="entry name" value="CSA_PPIASE_1"/>
    <property type="match status" value="1"/>
</dbReference>
<keyword evidence="7" id="KW-1185">Reference proteome</keyword>
<comment type="similarity">
    <text evidence="1 4">Belongs to the cyclophilin-type PPIase family.</text>
</comment>
<reference evidence="7" key="1">
    <citation type="submission" date="2017-02" db="EMBL/GenBank/DDBJ databases">
        <authorList>
            <person name="Varghese N."/>
            <person name="Submissions S."/>
        </authorList>
    </citation>
    <scope>NUCLEOTIDE SEQUENCE [LARGE SCALE GENOMIC DNA]</scope>
    <source>
        <strain evidence="7">DSM 24967</strain>
    </source>
</reference>
<dbReference type="GO" id="GO:0003755">
    <property type="term" value="F:peptidyl-prolyl cis-trans isomerase activity"/>
    <property type="evidence" value="ECO:0007669"/>
    <property type="project" value="UniProtKB-UniRule"/>
</dbReference>
<dbReference type="InterPro" id="IPR020892">
    <property type="entry name" value="Cyclophilin-type_PPIase_CS"/>
</dbReference>
<dbReference type="PANTHER" id="PTHR45625">
    <property type="entry name" value="PEPTIDYL-PROLYL CIS-TRANS ISOMERASE-RELATED"/>
    <property type="match status" value="1"/>
</dbReference>
<evidence type="ECO:0000313" key="6">
    <source>
        <dbReference type="EMBL" id="SKB26752.1"/>
    </source>
</evidence>
<evidence type="ECO:0000256" key="1">
    <source>
        <dbReference type="ARBA" id="ARBA00007365"/>
    </source>
</evidence>
<dbReference type="PRINTS" id="PR00153">
    <property type="entry name" value="CSAPPISMRASE"/>
</dbReference>
<dbReference type="SUPFAM" id="SSF50891">
    <property type="entry name" value="Cyclophilin-like"/>
    <property type="match status" value="2"/>
</dbReference>
<dbReference type="AlphaFoldDB" id="A0A1T4ZVJ4"/>
<dbReference type="CDD" id="cd00317">
    <property type="entry name" value="cyclophilin"/>
    <property type="match status" value="1"/>
</dbReference>
<dbReference type="InterPro" id="IPR044666">
    <property type="entry name" value="Cyclophilin_A-like"/>
</dbReference>
<evidence type="ECO:0000259" key="5">
    <source>
        <dbReference type="PROSITE" id="PS50072"/>
    </source>
</evidence>
<evidence type="ECO:0000256" key="4">
    <source>
        <dbReference type="RuleBase" id="RU363019"/>
    </source>
</evidence>
<accession>A0A1T4ZVJ4</accession>
<feature type="domain" description="PPIase cyclophilin-type" evidence="5">
    <location>
        <begin position="13"/>
        <end position="253"/>
    </location>
</feature>
<evidence type="ECO:0000313" key="7">
    <source>
        <dbReference type="Proteomes" id="UP000190852"/>
    </source>
</evidence>
<keyword evidence="2 4" id="KW-0697">Rotamase</keyword>
<dbReference type="Pfam" id="PF00160">
    <property type="entry name" value="Pro_isomerase"/>
    <property type="match status" value="2"/>
</dbReference>